<sequence length="361" mass="40063">MVFISRFLSIPILIILIRPAVSQQSDDKSNSMSQSQVPGSNYICNSQQFPCPAFVVYRAKENQRNLSSIGTLFNTDIPHILSFNNFLGREIIVPVQCSCPDRFSEAIFKYNFSRSDSSHSVACGVYEGLVKVQSLIERNPSFGDHEDFPIQFVPNGSLRDCFSNASAGKQLTWTKRTQIAFDLAVGLHYLHYCIKPAYVHRNLNSRNVLISMDWRAKISGFEFARTLACSPENEEMSSCSVSEIVGKSGYLTLEYLCNQRASPKTDICALGWTLLELLSAREAVMDGSLLKDSIGFLSSRGPNASSGFLEKFNEFMDPAFEGNHPVADARCIAALATACIGDDAQQRLTMNDVIKTLSRIV</sequence>
<dbReference type="PROSITE" id="PS50011">
    <property type="entry name" value="PROTEIN_KINASE_DOM"/>
    <property type="match status" value="1"/>
</dbReference>
<proteinExistence type="predicted"/>
<evidence type="ECO:0000313" key="4">
    <source>
        <dbReference type="Proteomes" id="UP001370490"/>
    </source>
</evidence>
<reference evidence="3 4" key="1">
    <citation type="submission" date="2023-12" db="EMBL/GenBank/DDBJ databases">
        <title>A high-quality genome assembly for Dillenia turbinata (Dilleniales).</title>
        <authorList>
            <person name="Chanderbali A."/>
        </authorList>
    </citation>
    <scope>NUCLEOTIDE SEQUENCE [LARGE SCALE GENOMIC DNA]</scope>
    <source>
        <strain evidence="3">LSX21</strain>
        <tissue evidence="3">Leaf</tissue>
    </source>
</reference>
<name>A0AAN8UXE1_9MAGN</name>
<protein>
    <submittedName>
        <fullName evidence="3">Serine-threonine/tyrosine-protein kinase, catalytic domain</fullName>
    </submittedName>
</protein>
<dbReference type="Pfam" id="PF23472">
    <property type="entry name" value="LysM2_CERK1_LYK3_4_5"/>
    <property type="match status" value="1"/>
</dbReference>
<dbReference type="InterPro" id="IPR052611">
    <property type="entry name" value="Plant_RLK_LysM"/>
</dbReference>
<keyword evidence="3" id="KW-0808">Transferase</keyword>
<dbReference type="GO" id="GO:0005524">
    <property type="term" value="F:ATP binding"/>
    <property type="evidence" value="ECO:0007669"/>
    <property type="project" value="InterPro"/>
</dbReference>
<evidence type="ECO:0000256" key="1">
    <source>
        <dbReference type="SAM" id="SignalP"/>
    </source>
</evidence>
<feature type="signal peptide" evidence="1">
    <location>
        <begin position="1"/>
        <end position="22"/>
    </location>
</feature>
<dbReference type="InterPro" id="IPR056562">
    <property type="entry name" value="LysM2_CERK1_LYK3_4_5"/>
</dbReference>
<dbReference type="InterPro" id="IPR011009">
    <property type="entry name" value="Kinase-like_dom_sf"/>
</dbReference>
<dbReference type="AlphaFoldDB" id="A0AAN8UXE1"/>
<dbReference type="PANTHER" id="PTHR45927:SF9">
    <property type="entry name" value="FAMILY PROTEIN _ PEPTIDOGLYCAN-BINDING LYSM DOMAIN-CONTAINING PROTEIN, PUTATIVE-RELATED"/>
    <property type="match status" value="1"/>
</dbReference>
<dbReference type="EMBL" id="JBAMMX010000016">
    <property type="protein sequence ID" value="KAK6924773.1"/>
    <property type="molecule type" value="Genomic_DNA"/>
</dbReference>
<dbReference type="Gene3D" id="1.10.510.10">
    <property type="entry name" value="Transferase(Phosphotransferase) domain 1"/>
    <property type="match status" value="1"/>
</dbReference>
<feature type="domain" description="Protein kinase" evidence="2">
    <location>
        <begin position="1"/>
        <end position="360"/>
    </location>
</feature>
<dbReference type="InterPro" id="IPR000719">
    <property type="entry name" value="Prot_kinase_dom"/>
</dbReference>
<accession>A0AAN8UXE1</accession>
<dbReference type="GO" id="GO:0004672">
    <property type="term" value="F:protein kinase activity"/>
    <property type="evidence" value="ECO:0007669"/>
    <property type="project" value="InterPro"/>
</dbReference>
<dbReference type="Proteomes" id="UP001370490">
    <property type="component" value="Unassembled WGS sequence"/>
</dbReference>
<dbReference type="Pfam" id="PF07714">
    <property type="entry name" value="PK_Tyr_Ser-Thr"/>
    <property type="match status" value="1"/>
</dbReference>
<gene>
    <name evidence="3" type="ORF">RJ641_009099</name>
</gene>
<keyword evidence="4" id="KW-1185">Reference proteome</keyword>
<dbReference type="InterPro" id="IPR001245">
    <property type="entry name" value="Ser-Thr/Tyr_kinase_cat_dom"/>
</dbReference>
<comment type="caution">
    <text evidence="3">The sequence shown here is derived from an EMBL/GenBank/DDBJ whole genome shotgun (WGS) entry which is preliminary data.</text>
</comment>
<keyword evidence="3" id="KW-0418">Kinase</keyword>
<dbReference type="PANTHER" id="PTHR45927">
    <property type="entry name" value="LYSM-DOMAIN RECEPTOR-LIKE KINASE-RELATED"/>
    <property type="match status" value="1"/>
</dbReference>
<feature type="chain" id="PRO_5043003453" evidence="1">
    <location>
        <begin position="23"/>
        <end position="361"/>
    </location>
</feature>
<dbReference type="SUPFAM" id="SSF56112">
    <property type="entry name" value="Protein kinase-like (PK-like)"/>
    <property type="match status" value="1"/>
</dbReference>
<evidence type="ECO:0000259" key="2">
    <source>
        <dbReference type="PROSITE" id="PS50011"/>
    </source>
</evidence>
<evidence type="ECO:0000313" key="3">
    <source>
        <dbReference type="EMBL" id="KAK6924773.1"/>
    </source>
</evidence>
<keyword evidence="1" id="KW-0732">Signal</keyword>
<organism evidence="3 4">
    <name type="scientific">Dillenia turbinata</name>
    <dbReference type="NCBI Taxonomy" id="194707"/>
    <lineage>
        <taxon>Eukaryota</taxon>
        <taxon>Viridiplantae</taxon>
        <taxon>Streptophyta</taxon>
        <taxon>Embryophyta</taxon>
        <taxon>Tracheophyta</taxon>
        <taxon>Spermatophyta</taxon>
        <taxon>Magnoliopsida</taxon>
        <taxon>eudicotyledons</taxon>
        <taxon>Gunneridae</taxon>
        <taxon>Pentapetalae</taxon>
        <taxon>Dilleniales</taxon>
        <taxon>Dilleniaceae</taxon>
        <taxon>Dillenia</taxon>
    </lineage>
</organism>